<reference evidence="2" key="1">
    <citation type="journal article" date="2021" name="Microb. Physiol.">
        <title>Proteogenomic Insights into the Physiology of Marine, Sulfate-Reducing, Filamentous Desulfonema limicola and Desulfonema magnum.</title>
        <authorList>
            <person name="Schnaars V."/>
            <person name="Wohlbrand L."/>
            <person name="Scheve S."/>
            <person name="Hinrichs C."/>
            <person name="Reinhardt R."/>
            <person name="Rabus R."/>
        </authorList>
    </citation>
    <scope>NUCLEOTIDE SEQUENCE</scope>
    <source>
        <strain evidence="2">4be13</strain>
    </source>
</reference>
<feature type="transmembrane region" description="Helical" evidence="1">
    <location>
        <begin position="12"/>
        <end position="28"/>
    </location>
</feature>
<keyword evidence="1" id="KW-1133">Transmembrane helix</keyword>
<evidence type="ECO:0000313" key="3">
    <source>
        <dbReference type="Proteomes" id="UP000663722"/>
    </source>
</evidence>
<dbReference type="KEGG" id="dmm:dnm_015370"/>
<organism evidence="2 3">
    <name type="scientific">Desulfonema magnum</name>
    <dbReference type="NCBI Taxonomy" id="45655"/>
    <lineage>
        <taxon>Bacteria</taxon>
        <taxon>Pseudomonadati</taxon>
        <taxon>Thermodesulfobacteriota</taxon>
        <taxon>Desulfobacteria</taxon>
        <taxon>Desulfobacterales</taxon>
        <taxon>Desulfococcaceae</taxon>
        <taxon>Desulfonema</taxon>
    </lineage>
</organism>
<keyword evidence="1" id="KW-0472">Membrane</keyword>
<keyword evidence="1" id="KW-0812">Transmembrane</keyword>
<protein>
    <submittedName>
        <fullName evidence="2">Uncharacterized protein</fullName>
    </submittedName>
</protein>
<evidence type="ECO:0000256" key="1">
    <source>
        <dbReference type="SAM" id="Phobius"/>
    </source>
</evidence>
<dbReference type="EMBL" id="CP061800">
    <property type="protein sequence ID" value="QTA85526.1"/>
    <property type="molecule type" value="Genomic_DNA"/>
</dbReference>
<keyword evidence="3" id="KW-1185">Reference proteome</keyword>
<dbReference type="Proteomes" id="UP000663722">
    <property type="component" value="Chromosome"/>
</dbReference>
<gene>
    <name evidence="2" type="ORF">dnm_015370</name>
</gene>
<accession>A0A975GL68</accession>
<sequence>MYDIRFHVKKRGAYNYLDIFLIVILWLQCEPKRQHSESALHVKGGNTPEI</sequence>
<dbReference type="AlphaFoldDB" id="A0A975GL68"/>
<proteinExistence type="predicted"/>
<evidence type="ECO:0000313" key="2">
    <source>
        <dbReference type="EMBL" id="QTA85526.1"/>
    </source>
</evidence>
<name>A0A975GL68_9BACT</name>